<dbReference type="Gene3D" id="3.40.390.70">
    <property type="match status" value="1"/>
</dbReference>
<keyword evidence="2" id="KW-1185">Reference proteome</keyword>
<dbReference type="RefSeq" id="WP_186978225.1">
    <property type="nucleotide sequence ID" value="NZ_JACOOH010000009.1"/>
</dbReference>
<accession>A0ABR7D6P9</accession>
<gene>
    <name evidence="1" type="ORF">H8S64_18915</name>
</gene>
<organism evidence="1 2">
    <name type="scientific">Butyricimonas hominis</name>
    <dbReference type="NCBI Taxonomy" id="2763032"/>
    <lineage>
        <taxon>Bacteria</taxon>
        <taxon>Pseudomonadati</taxon>
        <taxon>Bacteroidota</taxon>
        <taxon>Bacteroidia</taxon>
        <taxon>Bacteroidales</taxon>
        <taxon>Odoribacteraceae</taxon>
        <taxon>Butyricimonas</taxon>
    </lineage>
</organism>
<protein>
    <submittedName>
        <fullName evidence="1">Uncharacterized protein</fullName>
    </submittedName>
</protein>
<comment type="caution">
    <text evidence="1">The sequence shown here is derived from an EMBL/GenBank/DDBJ whole genome shotgun (WGS) entry which is preliminary data.</text>
</comment>
<name>A0ABR7D6P9_9BACT</name>
<dbReference type="Proteomes" id="UP000646484">
    <property type="component" value="Unassembled WGS sequence"/>
</dbReference>
<proteinExistence type="predicted"/>
<dbReference type="PROSITE" id="PS51257">
    <property type="entry name" value="PROKAR_LIPOPROTEIN"/>
    <property type="match status" value="1"/>
</dbReference>
<sequence length="321" mass="37358">MKSKYILLLGMIVSFIACHDEDSLKSEYEYDGPIPAIADGPSEAQKLCYSLYQKYDLHTYYTLAGDEALRTPVGWTQTAMFEYYAEYYNPDIYPMQAADEMTSESFLKLMIKFLDLLPEDLAKSISKRHVLVKCNLVQDDYYLPWPLTIAYTDEAQQGIIYWGDMTDEIGEQLDLWKYSITSAYFETRTSTYFHNYLPVPSEFANVSAGKYLYDYTTDEEQSEVFDNLFTEDGDLNMDFLMSNGFVDPFGMIKSGSDKYQFLDMTTYATWIVNNPLEERQNALDNYPLVKLKYDLTIKYYKENLKLDLETFGKSWLTVTID</sequence>
<evidence type="ECO:0000313" key="2">
    <source>
        <dbReference type="Proteomes" id="UP000646484"/>
    </source>
</evidence>
<dbReference type="EMBL" id="JACOOH010000009">
    <property type="protein sequence ID" value="MBC5623170.1"/>
    <property type="molecule type" value="Genomic_DNA"/>
</dbReference>
<reference evidence="1 2" key="1">
    <citation type="submission" date="2020-08" db="EMBL/GenBank/DDBJ databases">
        <title>Genome public.</title>
        <authorList>
            <person name="Liu C."/>
            <person name="Sun Q."/>
        </authorList>
    </citation>
    <scope>NUCLEOTIDE SEQUENCE [LARGE SCALE GENOMIC DNA]</scope>
    <source>
        <strain evidence="1 2">NSJ-56</strain>
    </source>
</reference>
<evidence type="ECO:0000313" key="1">
    <source>
        <dbReference type="EMBL" id="MBC5623170.1"/>
    </source>
</evidence>